<dbReference type="Proteomes" id="UP000310636">
    <property type="component" value="Unassembled WGS sequence"/>
</dbReference>
<feature type="chain" id="PRO_5020944414" description="S-layer homology domain-containing protein" evidence="1">
    <location>
        <begin position="29"/>
        <end position="411"/>
    </location>
</feature>
<comment type="caution">
    <text evidence="2">The sequence shown here is derived from an EMBL/GenBank/DDBJ whole genome shotgun (WGS) entry which is preliminary data.</text>
</comment>
<feature type="signal peptide" evidence="1">
    <location>
        <begin position="1"/>
        <end position="28"/>
    </location>
</feature>
<evidence type="ECO:0000313" key="2">
    <source>
        <dbReference type="EMBL" id="THF73867.1"/>
    </source>
</evidence>
<keyword evidence="3" id="KW-1185">Reference proteome</keyword>
<dbReference type="EMBL" id="SSOB01000048">
    <property type="protein sequence ID" value="THF73867.1"/>
    <property type="molecule type" value="Genomic_DNA"/>
</dbReference>
<keyword evidence="1" id="KW-0732">Signal</keyword>
<protein>
    <recommendedName>
        <fullName evidence="4">S-layer homology domain-containing protein</fullName>
    </recommendedName>
</protein>
<proteinExistence type="predicted"/>
<accession>A0A4S4BH67</accession>
<dbReference type="RefSeq" id="WP_136373044.1">
    <property type="nucleotide sequence ID" value="NZ_SSOB01000048.1"/>
</dbReference>
<evidence type="ECO:0008006" key="4">
    <source>
        <dbReference type="Google" id="ProtNLM"/>
    </source>
</evidence>
<dbReference type="AlphaFoldDB" id="A0A4S4BH67"/>
<name>A0A4S4BH67_9BACL</name>
<gene>
    <name evidence="2" type="ORF">E6C55_27545</name>
</gene>
<reference evidence="2 3" key="1">
    <citation type="submission" date="2019-04" db="EMBL/GenBank/DDBJ databases">
        <title>Cohnella sp. nov. isolated from preserved vegetables.</title>
        <authorList>
            <person name="Lin S.-Y."/>
            <person name="Hung M.-H."/>
            <person name="Young C.-C."/>
        </authorList>
    </citation>
    <scope>NUCLEOTIDE SEQUENCE [LARGE SCALE GENOMIC DNA]</scope>
    <source>
        <strain evidence="2 3">CC-MHH1044</strain>
    </source>
</reference>
<evidence type="ECO:0000313" key="3">
    <source>
        <dbReference type="Proteomes" id="UP000310636"/>
    </source>
</evidence>
<organism evidence="2 3">
    <name type="scientific">Cohnella fermenti</name>
    <dbReference type="NCBI Taxonomy" id="2565925"/>
    <lineage>
        <taxon>Bacteria</taxon>
        <taxon>Bacillati</taxon>
        <taxon>Bacillota</taxon>
        <taxon>Bacilli</taxon>
        <taxon>Bacillales</taxon>
        <taxon>Paenibacillaceae</taxon>
        <taxon>Cohnella</taxon>
    </lineage>
</organism>
<sequence length="411" mass="47016">MRSKILNKYVVATVASVALFTSATTVEAAQFVKKAVTQVSTASLFNTKSTDSLTNGNVEIASKLVYSLGTTLEKATSFKADDVIKNAASFFGKPVFVYGNLVANVGTEKDSAFYKEHITNELYLYDQYNNYYKVYVSSDDVLNYLGDEQVILSGYIVGLEDIQYEGEEEPTTHIVLVANQRSIEEIEDLSDLESFPSKKSDIDYFRILNEYVKYFDYVVDNYDPTDEEYNFGLEPFNATFSTFLNKSQQFKNEYTNWADLTFEVLLDEKYQTIGINDLIKNAYNYKLQFKKLVEKQATKAVTANTTILSLLKEGRIRVGDANFSTDPGRARTAVSMLYSAVWNYYEPLLKENKKDDRYYYEIVEFGNEISDAIATVKENNYWVYNVKVFDTDETGTHTLKYLESYFAKIKI</sequence>
<evidence type="ECO:0000256" key="1">
    <source>
        <dbReference type="SAM" id="SignalP"/>
    </source>
</evidence>